<dbReference type="EMBL" id="BPLR01008813">
    <property type="protein sequence ID" value="GIY27404.1"/>
    <property type="molecule type" value="Genomic_DNA"/>
</dbReference>
<evidence type="ECO:0000313" key="2">
    <source>
        <dbReference type="Proteomes" id="UP001054945"/>
    </source>
</evidence>
<evidence type="ECO:0000313" key="1">
    <source>
        <dbReference type="EMBL" id="GIY27404.1"/>
    </source>
</evidence>
<protein>
    <submittedName>
        <fullName evidence="1">Uncharacterized protein</fullName>
    </submittedName>
</protein>
<comment type="caution">
    <text evidence="1">The sequence shown here is derived from an EMBL/GenBank/DDBJ whole genome shotgun (WGS) entry which is preliminary data.</text>
</comment>
<gene>
    <name evidence="1" type="ORF">CEXT_798811</name>
</gene>
<sequence>MRALLPLAPHFFPQPTDCIYSYLEKQIFFPEFSLLKGCAMEVFVEGCHCAFGQPVDAGARGIGRVKAAHALVV</sequence>
<name>A0AAV4S240_CAEEX</name>
<accession>A0AAV4S240</accession>
<dbReference type="AlphaFoldDB" id="A0AAV4S240"/>
<reference evidence="1 2" key="1">
    <citation type="submission" date="2021-06" db="EMBL/GenBank/DDBJ databases">
        <title>Caerostris extrusa draft genome.</title>
        <authorList>
            <person name="Kono N."/>
            <person name="Arakawa K."/>
        </authorList>
    </citation>
    <scope>NUCLEOTIDE SEQUENCE [LARGE SCALE GENOMIC DNA]</scope>
</reference>
<organism evidence="1 2">
    <name type="scientific">Caerostris extrusa</name>
    <name type="common">Bark spider</name>
    <name type="synonym">Caerostris bankana</name>
    <dbReference type="NCBI Taxonomy" id="172846"/>
    <lineage>
        <taxon>Eukaryota</taxon>
        <taxon>Metazoa</taxon>
        <taxon>Ecdysozoa</taxon>
        <taxon>Arthropoda</taxon>
        <taxon>Chelicerata</taxon>
        <taxon>Arachnida</taxon>
        <taxon>Araneae</taxon>
        <taxon>Araneomorphae</taxon>
        <taxon>Entelegynae</taxon>
        <taxon>Araneoidea</taxon>
        <taxon>Araneidae</taxon>
        <taxon>Caerostris</taxon>
    </lineage>
</organism>
<keyword evidence="2" id="KW-1185">Reference proteome</keyword>
<proteinExistence type="predicted"/>
<dbReference type="Proteomes" id="UP001054945">
    <property type="component" value="Unassembled WGS sequence"/>
</dbReference>